<evidence type="ECO:0000256" key="6">
    <source>
        <dbReference type="ARBA" id="ARBA00005412"/>
    </source>
</evidence>
<proteinExistence type="inferred from homology"/>
<keyword evidence="17 18" id="KW-0170">Cobalt</keyword>
<evidence type="ECO:0000256" key="18">
    <source>
        <dbReference type="HAMAP-Rule" id="MF_00110"/>
    </source>
</evidence>
<keyword evidence="12 18" id="KW-0547">Nucleotide-binding</keyword>
<comment type="cofactor">
    <cofactor evidence="18">
        <name>Co(2+)</name>
        <dbReference type="ChEBI" id="CHEBI:48828"/>
    </cofactor>
    <cofactor evidence="18">
        <name>Zn(2+)</name>
        <dbReference type="ChEBI" id="CHEBI:29105"/>
    </cofactor>
    <text evidence="18">Binds 1 divalent metal cation per subunit. Can use either Co(2+) or Zn(2+).</text>
</comment>
<evidence type="ECO:0000259" key="21">
    <source>
        <dbReference type="Pfam" id="PF24621"/>
    </source>
</evidence>
<comment type="caution">
    <text evidence="22">The sequence shown here is derived from an EMBL/GenBank/DDBJ whole genome shotgun (WGS) entry which is preliminary data.</text>
</comment>
<keyword evidence="9 18" id="KW-0963">Cytoplasm</keyword>
<dbReference type="PANTHER" id="PTHR43622">
    <property type="entry name" value="3-DEHYDROQUINATE SYNTHASE"/>
    <property type="match status" value="1"/>
</dbReference>
<evidence type="ECO:0000256" key="19">
    <source>
        <dbReference type="SAM" id="Phobius"/>
    </source>
</evidence>
<evidence type="ECO:0000313" key="23">
    <source>
        <dbReference type="Proteomes" id="UP000266426"/>
    </source>
</evidence>
<dbReference type="EC" id="4.2.3.4" evidence="7 18"/>
<reference evidence="22 23" key="1">
    <citation type="journal article" date="2017" name="ISME J.">
        <title>Energy and carbon metabolisms in a deep terrestrial subsurface fluid microbial community.</title>
        <authorList>
            <person name="Momper L."/>
            <person name="Jungbluth S.P."/>
            <person name="Lee M.D."/>
            <person name="Amend J.P."/>
        </authorList>
    </citation>
    <scope>NUCLEOTIDE SEQUENCE [LARGE SCALE GENOMIC DNA]</scope>
    <source>
        <strain evidence="22">SURF_26</strain>
    </source>
</reference>
<comment type="subcellular location">
    <subcellularLocation>
        <location evidence="4 18">Cytoplasm</location>
    </subcellularLocation>
</comment>
<evidence type="ECO:0000256" key="12">
    <source>
        <dbReference type="ARBA" id="ARBA00022741"/>
    </source>
</evidence>
<evidence type="ECO:0000256" key="11">
    <source>
        <dbReference type="ARBA" id="ARBA00022723"/>
    </source>
</evidence>
<dbReference type="Proteomes" id="UP000266426">
    <property type="component" value="Unassembled WGS sequence"/>
</dbReference>
<comment type="pathway">
    <text evidence="5 18">Metabolic intermediate biosynthesis; chorismate biosynthesis; chorismate from D-erythrose 4-phosphate and phosphoenolpyruvate: step 2/7.</text>
</comment>
<dbReference type="Pfam" id="PF01761">
    <property type="entry name" value="DHQ_synthase"/>
    <property type="match status" value="1"/>
</dbReference>
<comment type="catalytic activity">
    <reaction evidence="1 18">
        <text>7-phospho-2-dehydro-3-deoxy-D-arabino-heptonate = 3-dehydroquinate + phosphate</text>
        <dbReference type="Rhea" id="RHEA:21968"/>
        <dbReference type="ChEBI" id="CHEBI:32364"/>
        <dbReference type="ChEBI" id="CHEBI:43474"/>
        <dbReference type="ChEBI" id="CHEBI:58394"/>
        <dbReference type="EC" id="4.2.3.4"/>
    </reaction>
</comment>
<dbReference type="GO" id="GO:0046872">
    <property type="term" value="F:metal ion binding"/>
    <property type="evidence" value="ECO:0007669"/>
    <property type="project" value="UniProtKB-KW"/>
</dbReference>
<dbReference type="InterPro" id="IPR050071">
    <property type="entry name" value="Dehydroquinate_synthase"/>
</dbReference>
<evidence type="ECO:0000256" key="3">
    <source>
        <dbReference type="ARBA" id="ARBA00003485"/>
    </source>
</evidence>
<comment type="similarity">
    <text evidence="6 18">Belongs to the sugar phosphate cyclases superfamily. Dehydroquinate synthase family.</text>
</comment>
<dbReference type="FunFam" id="3.40.50.1970:FF:000001">
    <property type="entry name" value="3-dehydroquinate synthase"/>
    <property type="match status" value="1"/>
</dbReference>
<evidence type="ECO:0000256" key="13">
    <source>
        <dbReference type="ARBA" id="ARBA00022833"/>
    </source>
</evidence>
<feature type="binding site" evidence="18">
    <location>
        <position position="153"/>
    </location>
    <ligand>
        <name>NAD(+)</name>
        <dbReference type="ChEBI" id="CHEBI:57540"/>
    </ligand>
</feature>
<feature type="binding site" evidence="18">
    <location>
        <position position="249"/>
    </location>
    <ligand>
        <name>Zn(2+)</name>
        <dbReference type="ChEBI" id="CHEBI:29105"/>
    </ligand>
</feature>
<keyword evidence="15 18" id="KW-0057">Aromatic amino acid biosynthesis</keyword>
<evidence type="ECO:0000256" key="5">
    <source>
        <dbReference type="ARBA" id="ARBA00004661"/>
    </source>
</evidence>
<accession>A0A3A4QVZ3</accession>
<evidence type="ECO:0000256" key="14">
    <source>
        <dbReference type="ARBA" id="ARBA00023027"/>
    </source>
</evidence>
<evidence type="ECO:0000256" key="8">
    <source>
        <dbReference type="ARBA" id="ARBA00017684"/>
    </source>
</evidence>
<evidence type="ECO:0000256" key="7">
    <source>
        <dbReference type="ARBA" id="ARBA00013031"/>
    </source>
</evidence>
<dbReference type="PIRSF" id="PIRSF001455">
    <property type="entry name" value="DHQ_synth"/>
    <property type="match status" value="1"/>
</dbReference>
<evidence type="ECO:0000256" key="17">
    <source>
        <dbReference type="ARBA" id="ARBA00023285"/>
    </source>
</evidence>
<dbReference type="GO" id="GO:0009073">
    <property type="term" value="P:aromatic amino acid family biosynthetic process"/>
    <property type="evidence" value="ECO:0007669"/>
    <property type="project" value="UniProtKB-KW"/>
</dbReference>
<feature type="binding site" evidence="18">
    <location>
        <position position="266"/>
    </location>
    <ligand>
        <name>Zn(2+)</name>
        <dbReference type="ChEBI" id="CHEBI:29105"/>
    </ligand>
</feature>
<dbReference type="GO" id="GO:0003856">
    <property type="term" value="F:3-dehydroquinate synthase activity"/>
    <property type="evidence" value="ECO:0007669"/>
    <property type="project" value="UniProtKB-UniRule"/>
</dbReference>
<evidence type="ECO:0000256" key="10">
    <source>
        <dbReference type="ARBA" id="ARBA00022605"/>
    </source>
</evidence>
<evidence type="ECO:0000256" key="2">
    <source>
        <dbReference type="ARBA" id="ARBA00001911"/>
    </source>
</evidence>
<dbReference type="HAMAP" id="MF_00110">
    <property type="entry name" value="DHQ_synthase"/>
    <property type="match status" value="1"/>
</dbReference>
<dbReference type="UniPathway" id="UPA00053">
    <property type="reaction ID" value="UER00085"/>
</dbReference>
<feature type="binding site" evidence="18">
    <location>
        <begin position="73"/>
        <end position="78"/>
    </location>
    <ligand>
        <name>NAD(+)</name>
        <dbReference type="ChEBI" id="CHEBI:57540"/>
    </ligand>
</feature>
<comment type="cofactor">
    <cofactor evidence="2 18">
        <name>NAD(+)</name>
        <dbReference type="ChEBI" id="CHEBI:57540"/>
    </cofactor>
</comment>
<evidence type="ECO:0000313" key="22">
    <source>
        <dbReference type="EMBL" id="RJP57944.1"/>
    </source>
</evidence>
<dbReference type="SUPFAM" id="SSF56796">
    <property type="entry name" value="Dehydroquinate synthase-like"/>
    <property type="match status" value="1"/>
</dbReference>
<feature type="binding site" evidence="18">
    <location>
        <begin position="131"/>
        <end position="132"/>
    </location>
    <ligand>
        <name>NAD(+)</name>
        <dbReference type="ChEBI" id="CHEBI:57540"/>
    </ligand>
</feature>
<evidence type="ECO:0000256" key="16">
    <source>
        <dbReference type="ARBA" id="ARBA00023239"/>
    </source>
</evidence>
<dbReference type="CDD" id="cd08195">
    <property type="entry name" value="DHQS"/>
    <property type="match status" value="1"/>
</dbReference>
<evidence type="ECO:0000256" key="9">
    <source>
        <dbReference type="ARBA" id="ARBA00022490"/>
    </source>
</evidence>
<evidence type="ECO:0000256" key="1">
    <source>
        <dbReference type="ARBA" id="ARBA00001393"/>
    </source>
</evidence>
<protein>
    <recommendedName>
        <fullName evidence="8 18">3-dehydroquinate synthase</fullName>
        <shortName evidence="18">DHQS</shortName>
        <ecNumber evidence="7 18">4.2.3.4</ecNumber>
    </recommendedName>
</protein>
<dbReference type="PANTHER" id="PTHR43622:SF7">
    <property type="entry name" value="3-DEHYDROQUINATE SYNTHASE, CHLOROPLASTIC"/>
    <property type="match status" value="1"/>
</dbReference>
<sequence>MGQTLRVNLDERSYDICIEHGCLSAIGSLLSPLKLGKRCVVITNEVVKQWYLEPVMKSLRDSGYTAESYILPDGEQTKSLSWLEQIFHKMLEMRLDRKSFVVALGGGVVGDLAGFAAASYMRGIPFVQVPTTLLSQVDSSVGGKTGVNLREGKNLIGAFYQPKRVIIDPKVLNTLDIRELRAGFSEVIKYGVIYDAGFFSFLEKNLSAVFQLEPDVIEYVIARSCAIKAEVVEQDEQESGLRAILNFGHTVGHALESITSYGTYVHGEAVAIGMITACTLGERVAGFSPDQSAQVRRLIERSGLPSRVPVGIPNEQIIEYMRRDKKVQDDTIRFVLPKRIGEVSVVGSVTISEIEFALDANR</sequence>
<keyword evidence="14 18" id="KW-0520">NAD</keyword>
<feature type="binding site" evidence="18">
    <location>
        <begin position="107"/>
        <end position="111"/>
    </location>
    <ligand>
        <name>NAD(+)</name>
        <dbReference type="ChEBI" id="CHEBI:57540"/>
    </ligand>
</feature>
<name>A0A3A4QVZ3_9BACT</name>
<dbReference type="Gene3D" id="1.20.1090.10">
    <property type="entry name" value="Dehydroquinate synthase-like - alpha domain"/>
    <property type="match status" value="1"/>
</dbReference>
<evidence type="ECO:0000256" key="4">
    <source>
        <dbReference type="ARBA" id="ARBA00004496"/>
    </source>
</evidence>
<dbReference type="InterPro" id="IPR016037">
    <property type="entry name" value="DHQ_synth_AroB"/>
</dbReference>
<dbReference type="InterPro" id="IPR030963">
    <property type="entry name" value="DHQ_synth_fam"/>
</dbReference>
<dbReference type="Pfam" id="PF24621">
    <property type="entry name" value="DHQS_C"/>
    <property type="match status" value="1"/>
</dbReference>
<dbReference type="GO" id="GO:0005737">
    <property type="term" value="C:cytoplasm"/>
    <property type="evidence" value="ECO:0007669"/>
    <property type="project" value="UniProtKB-SubCell"/>
</dbReference>
<evidence type="ECO:0000259" key="20">
    <source>
        <dbReference type="Pfam" id="PF01761"/>
    </source>
</evidence>
<feature type="domain" description="3-dehydroquinate synthase C-terminal" evidence="21">
    <location>
        <begin position="183"/>
        <end position="327"/>
    </location>
</feature>
<feature type="domain" description="3-dehydroquinate synthase N-terminal" evidence="20">
    <location>
        <begin position="69"/>
        <end position="181"/>
    </location>
</feature>
<dbReference type="EMBL" id="QZJZ01000073">
    <property type="protein sequence ID" value="RJP57944.1"/>
    <property type="molecule type" value="Genomic_DNA"/>
</dbReference>
<dbReference type="GO" id="GO:0009423">
    <property type="term" value="P:chorismate biosynthetic process"/>
    <property type="evidence" value="ECO:0007669"/>
    <property type="project" value="UniProtKB-UniRule"/>
</dbReference>
<keyword evidence="19" id="KW-0812">Transmembrane</keyword>
<dbReference type="GO" id="GO:0008652">
    <property type="term" value="P:amino acid biosynthetic process"/>
    <property type="evidence" value="ECO:0007669"/>
    <property type="project" value="UniProtKB-KW"/>
</dbReference>
<dbReference type="Gene3D" id="3.40.50.1970">
    <property type="match status" value="1"/>
</dbReference>
<dbReference type="InterPro" id="IPR030960">
    <property type="entry name" value="DHQS/DOIS_N"/>
</dbReference>
<keyword evidence="16 18" id="KW-0456">Lyase</keyword>
<comment type="caution">
    <text evidence="18">Lacks conserved residue(s) required for the propagation of feature annotation.</text>
</comment>
<comment type="function">
    <text evidence="3 18">Catalyzes the conversion of 3-deoxy-D-arabino-heptulosonate 7-phosphate (DAHP) to dehydroquinate (DHQ).</text>
</comment>
<gene>
    <name evidence="18" type="primary">aroB</name>
    <name evidence="22" type="ORF">C4541_09405</name>
</gene>
<dbReference type="GO" id="GO:0000166">
    <property type="term" value="F:nucleotide binding"/>
    <property type="evidence" value="ECO:0007669"/>
    <property type="project" value="UniProtKB-KW"/>
</dbReference>
<dbReference type="NCBIfam" id="TIGR01357">
    <property type="entry name" value="aroB"/>
    <property type="match status" value="1"/>
</dbReference>
<keyword evidence="13 18" id="KW-0862">Zinc</keyword>
<feature type="binding site" evidence="18">
    <location>
        <position position="144"/>
    </location>
    <ligand>
        <name>NAD(+)</name>
        <dbReference type="ChEBI" id="CHEBI:57540"/>
    </ligand>
</feature>
<keyword evidence="11 18" id="KW-0479">Metal-binding</keyword>
<dbReference type="AlphaFoldDB" id="A0A3A4QVZ3"/>
<evidence type="ECO:0000256" key="15">
    <source>
        <dbReference type="ARBA" id="ARBA00023141"/>
    </source>
</evidence>
<keyword evidence="19" id="KW-0472">Membrane</keyword>
<keyword evidence="10 18" id="KW-0028">Amino-acid biosynthesis</keyword>
<organism evidence="22 23">
    <name type="scientific">Candidatus Auribacter fodinae</name>
    <dbReference type="NCBI Taxonomy" id="2093366"/>
    <lineage>
        <taxon>Bacteria</taxon>
        <taxon>Pseudomonadati</taxon>
        <taxon>Candidatus Auribacterota</taxon>
        <taxon>Candidatus Auribacteria</taxon>
        <taxon>Candidatus Auribacterales</taxon>
        <taxon>Candidatus Auribacteraceae</taxon>
        <taxon>Candidatus Auribacter</taxon>
    </lineage>
</organism>
<feature type="binding site" evidence="18">
    <location>
        <position position="186"/>
    </location>
    <ligand>
        <name>Zn(2+)</name>
        <dbReference type="ChEBI" id="CHEBI:29105"/>
    </ligand>
</feature>
<dbReference type="InterPro" id="IPR056179">
    <property type="entry name" value="DHQS_C"/>
</dbReference>
<feature type="transmembrane region" description="Helical" evidence="19">
    <location>
        <begin position="99"/>
        <end position="121"/>
    </location>
</feature>
<keyword evidence="19" id="KW-1133">Transmembrane helix</keyword>